<keyword evidence="2" id="KW-1185">Reference proteome</keyword>
<evidence type="ECO:0000313" key="2">
    <source>
        <dbReference type="Proteomes" id="UP000279259"/>
    </source>
</evidence>
<proteinExistence type="predicted"/>
<dbReference type="Proteomes" id="UP000279259">
    <property type="component" value="Unassembled WGS sequence"/>
</dbReference>
<name>A0A427YFR2_9TREE</name>
<gene>
    <name evidence="1" type="ORF">EHS25_001918</name>
</gene>
<comment type="caution">
    <text evidence="1">The sequence shown here is derived from an EMBL/GenBank/DDBJ whole genome shotgun (WGS) entry which is preliminary data.</text>
</comment>
<protein>
    <submittedName>
        <fullName evidence="1">Uncharacterized protein</fullName>
    </submittedName>
</protein>
<dbReference type="AlphaFoldDB" id="A0A427YFR2"/>
<evidence type="ECO:0000313" key="1">
    <source>
        <dbReference type="EMBL" id="RSH89932.1"/>
    </source>
</evidence>
<sequence length="111" mass="11948">METTINNVLWSAKPAGTRGDMLQESTLDRATLERLQVRLEPLITVSQGRNDIRITRSASSGLSSADIDITIVSLASQESQTATLPLAATEDDSVAERTTKLVQKHLNAVAS</sequence>
<accession>A0A427YFR2</accession>
<organism evidence="1 2">
    <name type="scientific">Saitozyma podzolica</name>
    <dbReference type="NCBI Taxonomy" id="1890683"/>
    <lineage>
        <taxon>Eukaryota</taxon>
        <taxon>Fungi</taxon>
        <taxon>Dikarya</taxon>
        <taxon>Basidiomycota</taxon>
        <taxon>Agaricomycotina</taxon>
        <taxon>Tremellomycetes</taxon>
        <taxon>Tremellales</taxon>
        <taxon>Trimorphomycetaceae</taxon>
        <taxon>Saitozyma</taxon>
    </lineage>
</organism>
<reference evidence="1 2" key="1">
    <citation type="submission" date="2018-11" db="EMBL/GenBank/DDBJ databases">
        <title>Genome sequence of Saitozyma podzolica DSM 27192.</title>
        <authorList>
            <person name="Aliyu H."/>
            <person name="Gorte O."/>
            <person name="Ochsenreither K."/>
        </authorList>
    </citation>
    <scope>NUCLEOTIDE SEQUENCE [LARGE SCALE GENOMIC DNA]</scope>
    <source>
        <strain evidence="1 2">DSM 27192</strain>
    </source>
</reference>
<dbReference type="EMBL" id="RSCD01000012">
    <property type="protein sequence ID" value="RSH89932.1"/>
    <property type="molecule type" value="Genomic_DNA"/>
</dbReference>